<dbReference type="AlphaFoldDB" id="A0A9P4LMJ9"/>
<keyword evidence="3" id="KW-1185">Reference proteome</keyword>
<dbReference type="Pfam" id="PF06985">
    <property type="entry name" value="HET"/>
    <property type="match status" value="1"/>
</dbReference>
<evidence type="ECO:0000259" key="1">
    <source>
        <dbReference type="Pfam" id="PF06985"/>
    </source>
</evidence>
<dbReference type="PANTHER" id="PTHR24148:SF73">
    <property type="entry name" value="HET DOMAIN PROTEIN (AFU_ORTHOLOGUE AFUA_8G01020)"/>
    <property type="match status" value="1"/>
</dbReference>
<dbReference type="OrthoDB" id="3548654at2759"/>
<proteinExistence type="predicted"/>
<dbReference type="PANTHER" id="PTHR24148">
    <property type="entry name" value="ANKYRIN REPEAT DOMAIN-CONTAINING PROTEIN 39 HOMOLOG-RELATED"/>
    <property type="match status" value="1"/>
</dbReference>
<dbReference type="Pfam" id="PF26639">
    <property type="entry name" value="Het-6_barrel"/>
    <property type="match status" value="1"/>
</dbReference>
<protein>
    <submittedName>
        <fullName evidence="2">HET-domain-containing protein</fullName>
    </submittedName>
</protein>
<organism evidence="2 3">
    <name type="scientific">Setomelanomma holmii</name>
    <dbReference type="NCBI Taxonomy" id="210430"/>
    <lineage>
        <taxon>Eukaryota</taxon>
        <taxon>Fungi</taxon>
        <taxon>Dikarya</taxon>
        <taxon>Ascomycota</taxon>
        <taxon>Pezizomycotina</taxon>
        <taxon>Dothideomycetes</taxon>
        <taxon>Pleosporomycetidae</taxon>
        <taxon>Pleosporales</taxon>
        <taxon>Pleosporineae</taxon>
        <taxon>Phaeosphaeriaceae</taxon>
        <taxon>Setomelanomma</taxon>
    </lineage>
</organism>
<evidence type="ECO:0000313" key="2">
    <source>
        <dbReference type="EMBL" id="KAF2029024.1"/>
    </source>
</evidence>
<dbReference type="Proteomes" id="UP000799777">
    <property type="component" value="Unassembled WGS sequence"/>
</dbReference>
<accession>A0A9P4LMJ9</accession>
<dbReference type="InterPro" id="IPR052895">
    <property type="entry name" value="HetReg/Transcr_Mod"/>
</dbReference>
<name>A0A9P4LMJ9_9PLEO</name>
<gene>
    <name evidence="2" type="ORF">EK21DRAFT_41857</name>
</gene>
<reference evidence="2" key="1">
    <citation type="journal article" date="2020" name="Stud. Mycol.">
        <title>101 Dothideomycetes genomes: a test case for predicting lifestyles and emergence of pathogens.</title>
        <authorList>
            <person name="Haridas S."/>
            <person name="Albert R."/>
            <person name="Binder M."/>
            <person name="Bloem J."/>
            <person name="Labutti K."/>
            <person name="Salamov A."/>
            <person name="Andreopoulos B."/>
            <person name="Baker S."/>
            <person name="Barry K."/>
            <person name="Bills G."/>
            <person name="Bluhm B."/>
            <person name="Cannon C."/>
            <person name="Castanera R."/>
            <person name="Culley D."/>
            <person name="Daum C."/>
            <person name="Ezra D."/>
            <person name="Gonzalez J."/>
            <person name="Henrissat B."/>
            <person name="Kuo A."/>
            <person name="Liang C."/>
            <person name="Lipzen A."/>
            <person name="Lutzoni F."/>
            <person name="Magnuson J."/>
            <person name="Mondo S."/>
            <person name="Nolan M."/>
            <person name="Ohm R."/>
            <person name="Pangilinan J."/>
            <person name="Park H.-J."/>
            <person name="Ramirez L."/>
            <person name="Alfaro M."/>
            <person name="Sun H."/>
            <person name="Tritt A."/>
            <person name="Yoshinaga Y."/>
            <person name="Zwiers L.-H."/>
            <person name="Turgeon B."/>
            <person name="Goodwin S."/>
            <person name="Spatafora J."/>
            <person name="Crous P."/>
            <person name="Grigoriev I."/>
        </authorList>
    </citation>
    <scope>NUCLEOTIDE SEQUENCE</scope>
    <source>
        <strain evidence="2">CBS 110217</strain>
    </source>
</reference>
<sequence>SGVLGPRTYQYQPLQDFEIRLVRVLPQTMWKLKCEILHVAIDNTPEYTAISYAWGDGVDTRPLVLEGATISVAVSLHDALKAVRRKKDEMFVWVDALCIDQQNKEERATQVRLMGHIYSRAASVAIWIGPDFEESEQALQLLQRVAQNAVDLQDIKSTSNPDSLALSNLFKRDYWKRLWVVQEVLLANNKVVYCGDSKFPWEVYQRASEAFWDKDSDPHIRQGPSSFPDRNTLAQFGDESLLEVMRACRKKLSENPRDKVFGILGMLSDDTQRDFPVDYSQSVKTVYTDVVDRLISTTDQLDVIREAIHFPLHVNSTGLPSWCPDWSHIPEISGLGRTLNFAASRDANGATKAQFWFHDERRKLEISAIRVDAVMATGVAVGTFCAAQDYLTAFLQWRAVLLHELNIEEGNESHLMHKAFCRTLCLGQVPLQWNQPQVWHDLCYHVFAALIRERMPRLPIDEDLRRYADATGLIEPQARRKFLQDHFGNRMMGRSLCITEGKLIGMGSGFMSAKDVIVVPFGCSTPILLRPEGRRNGYRYVGDVYIDGYMNGEAVAQMEARDPKRVVSKYML</sequence>
<feature type="non-terminal residue" evidence="2">
    <location>
        <position position="572"/>
    </location>
</feature>
<comment type="caution">
    <text evidence="2">The sequence shown here is derived from an EMBL/GenBank/DDBJ whole genome shotgun (WGS) entry which is preliminary data.</text>
</comment>
<evidence type="ECO:0000313" key="3">
    <source>
        <dbReference type="Proteomes" id="UP000799777"/>
    </source>
</evidence>
<feature type="non-terminal residue" evidence="2">
    <location>
        <position position="1"/>
    </location>
</feature>
<dbReference type="EMBL" id="ML978205">
    <property type="protein sequence ID" value="KAF2029024.1"/>
    <property type="molecule type" value="Genomic_DNA"/>
</dbReference>
<feature type="domain" description="Heterokaryon incompatibility" evidence="1">
    <location>
        <begin position="47"/>
        <end position="183"/>
    </location>
</feature>
<dbReference type="InterPro" id="IPR010730">
    <property type="entry name" value="HET"/>
</dbReference>